<comment type="similarity">
    <text evidence="2">Belongs to the CobH/CbiC family.</text>
</comment>
<dbReference type="NCBIfam" id="NF006136">
    <property type="entry name" value="PRK08285.1"/>
    <property type="match status" value="1"/>
</dbReference>
<evidence type="ECO:0000256" key="3">
    <source>
        <dbReference type="ARBA" id="ARBA00022573"/>
    </source>
</evidence>
<feature type="non-terminal residue" evidence="6">
    <location>
        <position position="1"/>
    </location>
</feature>
<dbReference type="InterPro" id="IPR036588">
    <property type="entry name" value="CobH/CbiC_sf"/>
</dbReference>
<accession>A0A381PJR1</accession>
<dbReference type="AlphaFoldDB" id="A0A381PJR1"/>
<feature type="domain" description="Cobalamin biosynthesis precorrin-8X methylmutase CobH/CbiC" evidence="5">
    <location>
        <begin position="10"/>
        <end position="214"/>
    </location>
</feature>
<evidence type="ECO:0000256" key="4">
    <source>
        <dbReference type="ARBA" id="ARBA00023235"/>
    </source>
</evidence>
<keyword evidence="3" id="KW-0169">Cobalamin biosynthesis</keyword>
<organism evidence="6">
    <name type="scientific">marine metagenome</name>
    <dbReference type="NCBI Taxonomy" id="408172"/>
    <lineage>
        <taxon>unclassified sequences</taxon>
        <taxon>metagenomes</taxon>
        <taxon>ecological metagenomes</taxon>
    </lineage>
</organism>
<gene>
    <name evidence="6" type="ORF">METZ01_LOCUS19173</name>
</gene>
<evidence type="ECO:0000256" key="2">
    <source>
        <dbReference type="ARBA" id="ARBA00009774"/>
    </source>
</evidence>
<proteinExistence type="inferred from homology"/>
<dbReference type="InterPro" id="IPR003722">
    <property type="entry name" value="Cbl_synth_CobH/CbiC"/>
</dbReference>
<dbReference type="UniPathway" id="UPA00148"/>
<dbReference type="PANTHER" id="PTHR43588:SF1">
    <property type="entry name" value="COBALT-PRECORRIN-8 METHYLMUTASE"/>
    <property type="match status" value="1"/>
</dbReference>
<protein>
    <recommendedName>
        <fullName evidence="5">Cobalamin biosynthesis precorrin-8X methylmutase CobH/CbiC domain-containing protein</fullName>
    </recommendedName>
</protein>
<name>A0A381PJR1_9ZZZZ</name>
<dbReference type="Pfam" id="PF02570">
    <property type="entry name" value="CbiC"/>
    <property type="match status" value="1"/>
</dbReference>
<dbReference type="EMBL" id="UINC01000981">
    <property type="protein sequence ID" value="SUZ66319.1"/>
    <property type="molecule type" value="Genomic_DNA"/>
</dbReference>
<evidence type="ECO:0000259" key="5">
    <source>
        <dbReference type="Pfam" id="PF02570"/>
    </source>
</evidence>
<keyword evidence="4" id="KW-0413">Isomerase</keyword>
<dbReference type="SUPFAM" id="SSF63965">
    <property type="entry name" value="Precorrin-8X methylmutase CbiC/CobH"/>
    <property type="match status" value="1"/>
</dbReference>
<evidence type="ECO:0000256" key="1">
    <source>
        <dbReference type="ARBA" id="ARBA00004953"/>
    </source>
</evidence>
<reference evidence="6" key="1">
    <citation type="submission" date="2018-05" db="EMBL/GenBank/DDBJ databases">
        <authorList>
            <person name="Lanie J.A."/>
            <person name="Ng W.-L."/>
            <person name="Kazmierczak K.M."/>
            <person name="Andrzejewski T.M."/>
            <person name="Davidsen T.M."/>
            <person name="Wayne K.J."/>
            <person name="Tettelin H."/>
            <person name="Glass J.I."/>
            <person name="Rusch D."/>
            <person name="Podicherti R."/>
            <person name="Tsui H.-C.T."/>
            <person name="Winkler M.E."/>
        </authorList>
    </citation>
    <scope>NUCLEOTIDE SEQUENCE</scope>
</reference>
<dbReference type="Gene3D" id="3.40.50.10230">
    <property type="entry name" value="Cobalamin biosynthesis CobH/CbiC, precorrin-8X methylmutase"/>
    <property type="match status" value="1"/>
</dbReference>
<comment type="pathway">
    <text evidence="1">Cofactor biosynthesis; adenosylcobalamin biosynthesis.</text>
</comment>
<dbReference type="GO" id="GO:0009236">
    <property type="term" value="P:cobalamin biosynthetic process"/>
    <property type="evidence" value="ECO:0007669"/>
    <property type="project" value="UniProtKB-UniPathway"/>
</dbReference>
<dbReference type="PANTHER" id="PTHR43588">
    <property type="entry name" value="COBALT-PRECORRIN-8 METHYLMUTASE"/>
    <property type="match status" value="1"/>
</dbReference>
<evidence type="ECO:0000313" key="6">
    <source>
        <dbReference type="EMBL" id="SUZ66319.1"/>
    </source>
</evidence>
<sequence length="218" mass="23421">VDYLRDPKSIYRQSFATIRKEADLSKLPEDIADVVVRLIHACGMTDIVEDLVFSKDVVRSGREALQQGAPVLCDARMVAEGVIRSRLPAENEVLCWNSHPECPALAKKMETTRSAAAVEFWRPQLVGAVVAVGNAPTTLFRLLEVIAEGVGPPAVILGFPVGFVGAVESKELLVKQCGIQNQRVELGKTVPFLTLSGRRGGSAMAAAVVNALAKTTKT</sequence>
<dbReference type="GO" id="GO:0016993">
    <property type="term" value="F:precorrin-8X methylmutase activity"/>
    <property type="evidence" value="ECO:0007669"/>
    <property type="project" value="InterPro"/>
</dbReference>